<evidence type="ECO:0000313" key="3">
    <source>
        <dbReference type="Proteomes" id="UP000038200"/>
    </source>
</evidence>
<evidence type="ECO:0000313" key="2">
    <source>
        <dbReference type="EMBL" id="CEN50454.1"/>
    </source>
</evidence>
<name>A0A0B7IIN0_9FLAO</name>
<feature type="transmembrane region" description="Helical" evidence="1">
    <location>
        <begin position="141"/>
        <end position="160"/>
    </location>
</feature>
<dbReference type="OrthoDB" id="1273597at2"/>
<protein>
    <submittedName>
        <fullName evidence="2">Uncharacterized protein</fullName>
    </submittedName>
</protein>
<dbReference type="Proteomes" id="UP000038200">
    <property type="component" value="Unassembled WGS sequence"/>
</dbReference>
<organism evidence="2 3">
    <name type="scientific">Capnocytophaga canis</name>
    <dbReference type="NCBI Taxonomy" id="1848903"/>
    <lineage>
        <taxon>Bacteria</taxon>
        <taxon>Pseudomonadati</taxon>
        <taxon>Bacteroidota</taxon>
        <taxon>Flavobacteriia</taxon>
        <taxon>Flavobacteriales</taxon>
        <taxon>Flavobacteriaceae</taxon>
        <taxon>Capnocytophaga</taxon>
    </lineage>
</organism>
<proteinExistence type="predicted"/>
<feature type="transmembrane region" description="Helical" evidence="1">
    <location>
        <begin position="6"/>
        <end position="25"/>
    </location>
</feature>
<dbReference type="EMBL" id="CDOL01000020">
    <property type="protein sequence ID" value="CEN50454.1"/>
    <property type="molecule type" value="Genomic_DNA"/>
</dbReference>
<gene>
    <name evidence="2" type="ORF">CCAND93_1160006</name>
</gene>
<dbReference type="RefSeq" id="WP_156127568.1">
    <property type="nucleotide sequence ID" value="NZ_CDOL01000020.1"/>
</dbReference>
<dbReference type="AlphaFoldDB" id="A0A0B7IIN0"/>
<keyword evidence="1" id="KW-0812">Transmembrane</keyword>
<sequence>MKNRFYHFIMFVFPLLVTIFFVSVIKKTDSNLEPIREVVVTEKLQTNKITIDKHASKRRVYFFVEKQNQKIKFERKYNGLVTNWAKAAEYKKYENNETQYFYIEKNTQFNPKENIPFFGLNQSEKNLAYYFDIFLFFREKYFFALLSLFIGFIFGGGYLVDNSGGISANKSLSIMFFLNIVYLLFLMIG</sequence>
<accession>A0A0B7IIN0</accession>
<evidence type="ECO:0000256" key="1">
    <source>
        <dbReference type="SAM" id="Phobius"/>
    </source>
</evidence>
<reference evidence="2 3" key="1">
    <citation type="submission" date="2015-01" db="EMBL/GenBank/DDBJ databases">
        <authorList>
            <person name="Xiang T."/>
            <person name="Song Y."/>
            <person name="Huang L."/>
            <person name="Wang B."/>
            <person name="Wu P."/>
        </authorList>
    </citation>
    <scope>NUCLEOTIDE SEQUENCE [LARGE SCALE GENOMIC DNA]</scope>
    <source>
        <strain evidence="2 3">CcD93</strain>
    </source>
</reference>
<keyword evidence="1" id="KW-0472">Membrane</keyword>
<feature type="transmembrane region" description="Helical" evidence="1">
    <location>
        <begin position="172"/>
        <end position="188"/>
    </location>
</feature>
<keyword evidence="1" id="KW-1133">Transmembrane helix</keyword>